<feature type="transmembrane region" description="Helical" evidence="2">
    <location>
        <begin position="120"/>
        <end position="140"/>
    </location>
</feature>
<feature type="transmembrane region" description="Helical" evidence="2">
    <location>
        <begin position="96"/>
        <end position="114"/>
    </location>
</feature>
<gene>
    <name evidence="4" type="ORF">NGM29_16780</name>
</gene>
<feature type="domain" description="SPW repeat-containing integral membrane" evidence="3">
    <location>
        <begin position="40"/>
        <end position="135"/>
    </location>
</feature>
<sequence>MADRHAESTGSHRTMERDPRDESTQIANEERRKQTPVLSAIIAGLGLWVALSGLLLDAGATTTAVTNNLLVGLVIALAAGYNYYRVRNDVPLSPVVASLVAILGLWLIVTAPALGMVGALFWSTFAGGILVVGLSGWTVYSARDARTVTGDVRSRF</sequence>
<evidence type="ECO:0000256" key="1">
    <source>
        <dbReference type="SAM" id="MobiDB-lite"/>
    </source>
</evidence>
<keyword evidence="2" id="KW-1133">Transmembrane helix</keyword>
<reference evidence="4" key="1">
    <citation type="submission" date="2022-06" db="EMBL/GenBank/DDBJ databases">
        <title>Diverse halophilic archaea isolated from saline environments.</title>
        <authorList>
            <person name="Cui H.-L."/>
        </authorList>
    </citation>
    <scope>NUCLEOTIDE SEQUENCE</scope>
    <source>
        <strain evidence="4">WLHS1</strain>
    </source>
</reference>
<keyword evidence="5" id="KW-1185">Reference proteome</keyword>
<name>A0A9E7NEH7_9EURY</name>
<dbReference type="Proteomes" id="UP001056855">
    <property type="component" value="Chromosome"/>
</dbReference>
<feature type="transmembrane region" description="Helical" evidence="2">
    <location>
        <begin position="37"/>
        <end position="56"/>
    </location>
</feature>
<feature type="region of interest" description="Disordered" evidence="1">
    <location>
        <begin position="1"/>
        <end position="31"/>
    </location>
</feature>
<evidence type="ECO:0000313" key="5">
    <source>
        <dbReference type="Proteomes" id="UP001056855"/>
    </source>
</evidence>
<dbReference type="InterPro" id="IPR005530">
    <property type="entry name" value="SPW"/>
</dbReference>
<feature type="transmembrane region" description="Helical" evidence="2">
    <location>
        <begin position="68"/>
        <end position="84"/>
    </location>
</feature>
<keyword evidence="2" id="KW-0812">Transmembrane</keyword>
<dbReference type="KEGG" id="sawl:NGM29_16780"/>
<evidence type="ECO:0000256" key="2">
    <source>
        <dbReference type="SAM" id="Phobius"/>
    </source>
</evidence>
<organism evidence="4 5">
    <name type="scientific">Natronosalvus rutilus</name>
    <dbReference type="NCBI Taxonomy" id="2953753"/>
    <lineage>
        <taxon>Archaea</taxon>
        <taxon>Methanobacteriati</taxon>
        <taxon>Methanobacteriota</taxon>
        <taxon>Stenosarchaea group</taxon>
        <taxon>Halobacteria</taxon>
        <taxon>Halobacteriales</taxon>
        <taxon>Natrialbaceae</taxon>
        <taxon>Natronosalvus</taxon>
    </lineage>
</organism>
<evidence type="ECO:0000313" key="4">
    <source>
        <dbReference type="EMBL" id="UTF55519.1"/>
    </source>
</evidence>
<dbReference type="AlphaFoldDB" id="A0A9E7NEH7"/>
<accession>A0A9E7NEH7</accession>
<evidence type="ECO:0000259" key="3">
    <source>
        <dbReference type="Pfam" id="PF03779"/>
    </source>
</evidence>
<protein>
    <recommendedName>
        <fullName evidence="3">SPW repeat-containing integral membrane domain-containing protein</fullName>
    </recommendedName>
</protein>
<feature type="compositionally biased region" description="Basic and acidic residues" evidence="1">
    <location>
        <begin position="13"/>
        <end position="31"/>
    </location>
</feature>
<dbReference type="EMBL" id="CP100355">
    <property type="protein sequence ID" value="UTF55519.1"/>
    <property type="molecule type" value="Genomic_DNA"/>
</dbReference>
<keyword evidence="2" id="KW-0472">Membrane</keyword>
<proteinExistence type="predicted"/>
<dbReference type="Pfam" id="PF03779">
    <property type="entry name" value="SPW"/>
    <property type="match status" value="1"/>
</dbReference>